<comment type="caution">
    <text evidence="2">The sequence shown here is derived from an EMBL/GenBank/DDBJ whole genome shotgun (WGS) entry which is preliminary data.</text>
</comment>
<protein>
    <submittedName>
        <fullName evidence="2">Uncharacterized protein</fullName>
    </submittedName>
</protein>
<proteinExistence type="predicted"/>
<feature type="region of interest" description="Disordered" evidence="1">
    <location>
        <begin position="1"/>
        <end position="21"/>
    </location>
</feature>
<accession>A0ABW7UZR1</accession>
<dbReference type="RefSeq" id="WP_159061627.1">
    <property type="nucleotide sequence ID" value="NZ_JBIRUT010000001.1"/>
</dbReference>
<evidence type="ECO:0000313" key="3">
    <source>
        <dbReference type="Proteomes" id="UP001611397"/>
    </source>
</evidence>
<evidence type="ECO:0000313" key="2">
    <source>
        <dbReference type="EMBL" id="MFI2154643.1"/>
    </source>
</evidence>
<name>A0ABW7UZR1_STROI</name>
<dbReference type="Proteomes" id="UP001611397">
    <property type="component" value="Unassembled WGS sequence"/>
</dbReference>
<organism evidence="2 3">
    <name type="scientific">Streptomyces olivaceoviridis</name>
    <name type="common">Streptomyces corchorusii</name>
    <dbReference type="NCBI Taxonomy" id="1921"/>
    <lineage>
        <taxon>Bacteria</taxon>
        <taxon>Bacillati</taxon>
        <taxon>Actinomycetota</taxon>
        <taxon>Actinomycetes</taxon>
        <taxon>Kitasatosporales</taxon>
        <taxon>Streptomycetaceae</taxon>
        <taxon>Streptomyces</taxon>
    </lineage>
</organism>
<sequence length="95" mass="10530">MSKVSRAPGAHEEEPAEAGQVSEAVRAKVIEIADLLRQQDPDLPADERVLSVFIARQTWGADVEFYRAVLAVFPDPEPGETEGAYGERVLRLVRR</sequence>
<reference evidence="2 3" key="1">
    <citation type="submission" date="2024-10" db="EMBL/GenBank/DDBJ databases">
        <title>The Natural Products Discovery Center: Release of the First 8490 Sequenced Strains for Exploring Actinobacteria Biosynthetic Diversity.</title>
        <authorList>
            <person name="Kalkreuter E."/>
            <person name="Kautsar S.A."/>
            <person name="Yang D."/>
            <person name="Bader C.D."/>
            <person name="Teijaro C.N."/>
            <person name="Fluegel L."/>
            <person name="Davis C.M."/>
            <person name="Simpson J.R."/>
            <person name="Lauterbach L."/>
            <person name="Steele A.D."/>
            <person name="Gui C."/>
            <person name="Meng S."/>
            <person name="Li G."/>
            <person name="Viehrig K."/>
            <person name="Ye F."/>
            <person name="Su P."/>
            <person name="Kiefer A.F."/>
            <person name="Nichols A."/>
            <person name="Cepeda A.J."/>
            <person name="Yan W."/>
            <person name="Fan B."/>
            <person name="Jiang Y."/>
            <person name="Adhikari A."/>
            <person name="Zheng C.-J."/>
            <person name="Schuster L."/>
            <person name="Cowan T.M."/>
            <person name="Smanski M.J."/>
            <person name="Chevrette M.G."/>
            <person name="De Carvalho L.P.S."/>
            <person name="Shen B."/>
        </authorList>
    </citation>
    <scope>NUCLEOTIDE SEQUENCE [LARGE SCALE GENOMIC DNA]</scope>
    <source>
        <strain evidence="2 3">NPDC020295</strain>
    </source>
</reference>
<dbReference type="EMBL" id="JBIRWM010000001">
    <property type="protein sequence ID" value="MFI2154643.1"/>
    <property type="molecule type" value="Genomic_DNA"/>
</dbReference>
<evidence type="ECO:0000256" key="1">
    <source>
        <dbReference type="SAM" id="MobiDB-lite"/>
    </source>
</evidence>
<keyword evidence="3" id="KW-1185">Reference proteome</keyword>
<gene>
    <name evidence="2" type="ORF">ACH49L_02945</name>
</gene>